<organism evidence="1 2">
    <name type="scientific">Gongylonema pulchrum</name>
    <dbReference type="NCBI Taxonomy" id="637853"/>
    <lineage>
        <taxon>Eukaryota</taxon>
        <taxon>Metazoa</taxon>
        <taxon>Ecdysozoa</taxon>
        <taxon>Nematoda</taxon>
        <taxon>Chromadorea</taxon>
        <taxon>Rhabditida</taxon>
        <taxon>Spirurina</taxon>
        <taxon>Spiruromorpha</taxon>
        <taxon>Spiruroidea</taxon>
        <taxon>Gongylonematidae</taxon>
        <taxon>Gongylonema</taxon>
    </lineage>
</organism>
<name>A0A3P7NFZ7_9BILA</name>
<dbReference type="EMBL" id="UYRT01098160">
    <property type="protein sequence ID" value="VDN41614.1"/>
    <property type="molecule type" value="Genomic_DNA"/>
</dbReference>
<evidence type="ECO:0000313" key="2">
    <source>
        <dbReference type="Proteomes" id="UP000271098"/>
    </source>
</evidence>
<proteinExistence type="predicted"/>
<dbReference type="Proteomes" id="UP000271098">
    <property type="component" value="Unassembled WGS sequence"/>
</dbReference>
<keyword evidence="2" id="KW-1185">Reference proteome</keyword>
<gene>
    <name evidence="1" type="ORF">GPUH_LOCUS23543</name>
</gene>
<sequence>MGQAIVQHIYGTRASQHSYAHTPTIPLTANGILPNAYVNAAEKQLHGTLHQRHNAELTDFKPQMQAQKVVRVPVAQPLPETSKPQQADGDPTMQGMQYERITLLQTSSVAPTTNNKFKNIPYKRYVLRPSEYHRYINGMPDQLVGQNMPLISHTALNLPRTTFKFPNDAEIIRNSGFSHFEKTPPPLSHTDSNLLAQLHNREVYLHKQRQQLNPQLPDLPAQPLQQPRMSIGENSQRASTTQGLFFAKLSFFSYFKKEWRGKADRRTSSFENIRTSSVTEFLLLRHRKEALKSGFS</sequence>
<dbReference type="AlphaFoldDB" id="A0A3P7NFZ7"/>
<reference evidence="1 2" key="1">
    <citation type="submission" date="2018-11" db="EMBL/GenBank/DDBJ databases">
        <authorList>
            <consortium name="Pathogen Informatics"/>
        </authorList>
    </citation>
    <scope>NUCLEOTIDE SEQUENCE [LARGE SCALE GENOMIC DNA]</scope>
</reference>
<accession>A0A3P7NFZ7</accession>
<protein>
    <submittedName>
        <fullName evidence="1">Uncharacterized protein</fullName>
    </submittedName>
</protein>
<evidence type="ECO:0000313" key="1">
    <source>
        <dbReference type="EMBL" id="VDN41614.1"/>
    </source>
</evidence>